<organism evidence="7 8">
    <name type="scientific">Acidovorax soli</name>
    <dbReference type="NCBI Taxonomy" id="592050"/>
    <lineage>
        <taxon>Bacteria</taxon>
        <taxon>Pseudomonadati</taxon>
        <taxon>Pseudomonadota</taxon>
        <taxon>Betaproteobacteria</taxon>
        <taxon>Burkholderiales</taxon>
        <taxon>Comamonadaceae</taxon>
        <taxon>Acidovorax</taxon>
    </lineage>
</organism>
<evidence type="ECO:0000256" key="2">
    <source>
        <dbReference type="ARBA" id="ARBA00023015"/>
    </source>
</evidence>
<accession>A0A7X0U7T9</accession>
<keyword evidence="1" id="KW-0678">Repressor</keyword>
<dbReference type="Pfam" id="PF21351">
    <property type="entry name" value="TetR_C_41"/>
    <property type="match status" value="1"/>
</dbReference>
<evidence type="ECO:0000259" key="6">
    <source>
        <dbReference type="PROSITE" id="PS50977"/>
    </source>
</evidence>
<dbReference type="PANTHER" id="PTHR30055">
    <property type="entry name" value="HTH-TYPE TRANSCRIPTIONAL REGULATOR RUTR"/>
    <property type="match status" value="1"/>
</dbReference>
<evidence type="ECO:0000313" key="7">
    <source>
        <dbReference type="EMBL" id="MBB6558283.1"/>
    </source>
</evidence>
<reference evidence="7 8" key="1">
    <citation type="submission" date="2020-08" db="EMBL/GenBank/DDBJ databases">
        <title>Functional genomics of gut bacteria from endangered species of beetles.</title>
        <authorList>
            <person name="Carlos-Shanley C."/>
        </authorList>
    </citation>
    <scope>NUCLEOTIDE SEQUENCE [LARGE SCALE GENOMIC DNA]</scope>
    <source>
        <strain evidence="7 8">S00198</strain>
    </source>
</reference>
<dbReference type="EMBL" id="JACHLK010000002">
    <property type="protein sequence ID" value="MBB6558283.1"/>
    <property type="molecule type" value="Genomic_DNA"/>
</dbReference>
<comment type="caution">
    <text evidence="7">The sequence shown here is derived from an EMBL/GenBank/DDBJ whole genome shotgun (WGS) entry which is preliminary data.</text>
</comment>
<dbReference type="RefSeq" id="WP_184855736.1">
    <property type="nucleotide sequence ID" value="NZ_JACHLK010000002.1"/>
</dbReference>
<evidence type="ECO:0000256" key="1">
    <source>
        <dbReference type="ARBA" id="ARBA00022491"/>
    </source>
</evidence>
<dbReference type="Proteomes" id="UP000575083">
    <property type="component" value="Unassembled WGS sequence"/>
</dbReference>
<dbReference type="InterPro" id="IPR023772">
    <property type="entry name" value="DNA-bd_HTH_TetR-type_CS"/>
</dbReference>
<keyword evidence="3 5" id="KW-0238">DNA-binding</keyword>
<dbReference type="PANTHER" id="PTHR30055:SF234">
    <property type="entry name" value="HTH-TYPE TRANSCRIPTIONAL REGULATOR BETI"/>
    <property type="match status" value="1"/>
</dbReference>
<feature type="DNA-binding region" description="H-T-H motif" evidence="5">
    <location>
        <begin position="44"/>
        <end position="63"/>
    </location>
</feature>
<evidence type="ECO:0000256" key="5">
    <source>
        <dbReference type="PROSITE-ProRule" id="PRU00335"/>
    </source>
</evidence>
<dbReference type="InterPro" id="IPR050109">
    <property type="entry name" value="HTH-type_TetR-like_transc_reg"/>
</dbReference>
<name>A0A7X0U7T9_9BURK</name>
<dbReference type="InterPro" id="IPR049484">
    <property type="entry name" value="Rv0078-like_C"/>
</dbReference>
<dbReference type="Pfam" id="PF00440">
    <property type="entry name" value="TetR_N"/>
    <property type="match status" value="1"/>
</dbReference>
<keyword evidence="2" id="KW-0805">Transcription regulation</keyword>
<sequence length="210" mass="21597">MSIGKSISASAAGNRRLEQGAQSRTKLIAAARALFEQDGYAATSTEALLVATGLTRGALYHHFRDKKDLFVAVCEAVHAELSAAIDAAADAQASLPDQLLAGALAWIDAVSHPGPRQVLLIDGPSVLGAQAWAELDGRHGYQQLHAVVAEILAPAGLPALEVDACASALNGAINELARWLARHPADAHPGARAAAIAALQRVCASVLPGA</sequence>
<feature type="domain" description="HTH tetR-type" evidence="6">
    <location>
        <begin position="21"/>
        <end position="81"/>
    </location>
</feature>
<dbReference type="GO" id="GO:0000976">
    <property type="term" value="F:transcription cis-regulatory region binding"/>
    <property type="evidence" value="ECO:0007669"/>
    <property type="project" value="TreeGrafter"/>
</dbReference>
<proteinExistence type="predicted"/>
<dbReference type="InterPro" id="IPR001647">
    <property type="entry name" value="HTH_TetR"/>
</dbReference>
<dbReference type="PROSITE" id="PS01081">
    <property type="entry name" value="HTH_TETR_1"/>
    <property type="match status" value="1"/>
</dbReference>
<gene>
    <name evidence="7" type="ORF">HNP48_000947</name>
</gene>
<dbReference type="PROSITE" id="PS50977">
    <property type="entry name" value="HTH_TETR_2"/>
    <property type="match status" value="1"/>
</dbReference>
<dbReference type="InterPro" id="IPR009057">
    <property type="entry name" value="Homeodomain-like_sf"/>
</dbReference>
<protein>
    <submittedName>
        <fullName evidence="7">AcrR family transcriptional regulator</fullName>
    </submittedName>
</protein>
<dbReference type="PRINTS" id="PR00455">
    <property type="entry name" value="HTHTETR"/>
</dbReference>
<dbReference type="SUPFAM" id="SSF46689">
    <property type="entry name" value="Homeodomain-like"/>
    <property type="match status" value="1"/>
</dbReference>
<keyword evidence="8" id="KW-1185">Reference proteome</keyword>
<evidence type="ECO:0000256" key="4">
    <source>
        <dbReference type="ARBA" id="ARBA00023163"/>
    </source>
</evidence>
<evidence type="ECO:0000256" key="3">
    <source>
        <dbReference type="ARBA" id="ARBA00023125"/>
    </source>
</evidence>
<dbReference type="Gene3D" id="1.10.357.10">
    <property type="entry name" value="Tetracycline Repressor, domain 2"/>
    <property type="match status" value="1"/>
</dbReference>
<dbReference type="GO" id="GO:0003700">
    <property type="term" value="F:DNA-binding transcription factor activity"/>
    <property type="evidence" value="ECO:0007669"/>
    <property type="project" value="TreeGrafter"/>
</dbReference>
<dbReference type="AlphaFoldDB" id="A0A7X0U7T9"/>
<keyword evidence="4" id="KW-0804">Transcription</keyword>
<evidence type="ECO:0000313" key="8">
    <source>
        <dbReference type="Proteomes" id="UP000575083"/>
    </source>
</evidence>